<dbReference type="Proteomes" id="UP001174909">
    <property type="component" value="Unassembled WGS sequence"/>
</dbReference>
<accession>A0AA35TY81</accession>
<proteinExistence type="predicted"/>
<gene>
    <name evidence="1" type="ORF">GBAR_LOCUS30148</name>
</gene>
<feature type="non-terminal residue" evidence="1">
    <location>
        <position position="1"/>
    </location>
</feature>
<comment type="caution">
    <text evidence="1">The sequence shown here is derived from an EMBL/GenBank/DDBJ whole genome shotgun (WGS) entry which is preliminary data.</text>
</comment>
<reference evidence="1" key="1">
    <citation type="submission" date="2023-03" db="EMBL/GenBank/DDBJ databases">
        <authorList>
            <person name="Steffen K."/>
            <person name="Cardenas P."/>
        </authorList>
    </citation>
    <scope>NUCLEOTIDE SEQUENCE</scope>
</reference>
<keyword evidence="2" id="KW-1185">Reference proteome</keyword>
<organism evidence="1 2">
    <name type="scientific">Geodia barretti</name>
    <name type="common">Barrett's horny sponge</name>
    <dbReference type="NCBI Taxonomy" id="519541"/>
    <lineage>
        <taxon>Eukaryota</taxon>
        <taxon>Metazoa</taxon>
        <taxon>Porifera</taxon>
        <taxon>Demospongiae</taxon>
        <taxon>Heteroscleromorpha</taxon>
        <taxon>Tetractinellida</taxon>
        <taxon>Astrophorina</taxon>
        <taxon>Geodiidae</taxon>
        <taxon>Geodia</taxon>
    </lineage>
</organism>
<dbReference type="EMBL" id="CASHTH010004262">
    <property type="protein sequence ID" value="CAI8055221.1"/>
    <property type="molecule type" value="Genomic_DNA"/>
</dbReference>
<evidence type="ECO:0000313" key="2">
    <source>
        <dbReference type="Proteomes" id="UP001174909"/>
    </source>
</evidence>
<dbReference type="AlphaFoldDB" id="A0AA35TY81"/>
<evidence type="ECO:0000313" key="1">
    <source>
        <dbReference type="EMBL" id="CAI8055221.1"/>
    </source>
</evidence>
<protein>
    <submittedName>
        <fullName evidence="1">Uncharacterized protein</fullName>
    </submittedName>
</protein>
<name>A0AA35TY81_GEOBA</name>
<sequence>MVTCAILLHQSLSHPNFAVPLNKGVNDFAFFCRHKNGRRDKPTILNTLTTVGVWNGNIRYRAAPIPILA</sequence>